<keyword evidence="2" id="KW-1185">Reference proteome</keyword>
<dbReference type="AlphaFoldDB" id="A0A8J3S7K1"/>
<comment type="caution">
    <text evidence="1">The sequence shown here is derived from an EMBL/GenBank/DDBJ whole genome shotgun (WGS) entry which is preliminary data.</text>
</comment>
<proteinExistence type="predicted"/>
<evidence type="ECO:0000313" key="2">
    <source>
        <dbReference type="Proteomes" id="UP000655044"/>
    </source>
</evidence>
<evidence type="ECO:0000313" key="1">
    <source>
        <dbReference type="EMBL" id="GIH86409.1"/>
    </source>
</evidence>
<dbReference type="RefSeq" id="WP_189242986.1">
    <property type="nucleotide sequence ID" value="NZ_BMQP01000026.1"/>
</dbReference>
<accession>A0A8J3S7K1</accession>
<dbReference type="EMBL" id="BOOI01000046">
    <property type="protein sequence ID" value="GIH86409.1"/>
    <property type="molecule type" value="Genomic_DNA"/>
</dbReference>
<protein>
    <submittedName>
        <fullName evidence="1">Uncharacterized protein</fullName>
    </submittedName>
</protein>
<dbReference type="Proteomes" id="UP000655044">
    <property type="component" value="Unassembled WGS sequence"/>
</dbReference>
<gene>
    <name evidence="1" type="ORF">Pro02_48170</name>
</gene>
<organism evidence="1 2">
    <name type="scientific">Planobispora rosea</name>
    <dbReference type="NCBI Taxonomy" id="35762"/>
    <lineage>
        <taxon>Bacteria</taxon>
        <taxon>Bacillati</taxon>
        <taxon>Actinomycetota</taxon>
        <taxon>Actinomycetes</taxon>
        <taxon>Streptosporangiales</taxon>
        <taxon>Streptosporangiaceae</taxon>
        <taxon>Planobispora</taxon>
    </lineage>
</organism>
<reference evidence="1" key="1">
    <citation type="submission" date="2021-01" db="EMBL/GenBank/DDBJ databases">
        <title>Whole genome shotgun sequence of Planobispora rosea NBRC 15558.</title>
        <authorList>
            <person name="Komaki H."/>
            <person name="Tamura T."/>
        </authorList>
    </citation>
    <scope>NUCLEOTIDE SEQUENCE</scope>
    <source>
        <strain evidence="1">NBRC 15558</strain>
    </source>
</reference>
<sequence>MIPTTEQIGTFDLDTWHLVPTEANPEDHEHGGWAIAGGDDDEYDLFIEIADAEYPRTVAEFVLAAVQQHATRLRLGAAADDALAARERLLADECDAVLINESSPRRVMDLIGRIGQLATELAGARPPVHNTERMVRMYDQVAEITAIALAWMEAICAHHDVPRRQAL</sequence>
<name>A0A8J3S7K1_PLARO</name>